<evidence type="ECO:0000313" key="3">
    <source>
        <dbReference type="Proteomes" id="UP000828390"/>
    </source>
</evidence>
<feature type="transmembrane region" description="Helical" evidence="1">
    <location>
        <begin position="45"/>
        <end position="65"/>
    </location>
</feature>
<proteinExistence type="predicted"/>
<comment type="caution">
    <text evidence="2">The sequence shown here is derived from an EMBL/GenBank/DDBJ whole genome shotgun (WGS) entry which is preliminary data.</text>
</comment>
<reference evidence="2" key="2">
    <citation type="submission" date="2020-11" db="EMBL/GenBank/DDBJ databases">
        <authorList>
            <person name="McCartney M.A."/>
            <person name="Auch B."/>
            <person name="Kono T."/>
            <person name="Mallez S."/>
            <person name="Becker A."/>
            <person name="Gohl D.M."/>
            <person name="Silverstein K.A.T."/>
            <person name="Koren S."/>
            <person name="Bechman K.B."/>
            <person name="Herman A."/>
            <person name="Abrahante J.E."/>
            <person name="Garbe J."/>
        </authorList>
    </citation>
    <scope>NUCLEOTIDE SEQUENCE</scope>
    <source>
        <strain evidence="2">Duluth1</strain>
        <tissue evidence="2">Whole animal</tissue>
    </source>
</reference>
<accession>A0A9D3YMK5</accession>
<keyword evidence="1" id="KW-1133">Transmembrane helix</keyword>
<organism evidence="2 3">
    <name type="scientific">Dreissena polymorpha</name>
    <name type="common">Zebra mussel</name>
    <name type="synonym">Mytilus polymorpha</name>
    <dbReference type="NCBI Taxonomy" id="45954"/>
    <lineage>
        <taxon>Eukaryota</taxon>
        <taxon>Metazoa</taxon>
        <taxon>Spiralia</taxon>
        <taxon>Lophotrochozoa</taxon>
        <taxon>Mollusca</taxon>
        <taxon>Bivalvia</taxon>
        <taxon>Autobranchia</taxon>
        <taxon>Heteroconchia</taxon>
        <taxon>Euheterodonta</taxon>
        <taxon>Imparidentia</taxon>
        <taxon>Neoheterodontei</taxon>
        <taxon>Myida</taxon>
        <taxon>Dreissenoidea</taxon>
        <taxon>Dreissenidae</taxon>
        <taxon>Dreissena</taxon>
    </lineage>
</organism>
<name>A0A9D3YMK5_DREPO</name>
<keyword evidence="1" id="KW-0812">Transmembrane</keyword>
<sequence length="78" mass="8802">MQYVYCPTAEGKNIPVTLKKETLSPFLQEKANYTIPKKAKRAVRFLSLGVYVLFASFLKSVSLISRGLGRFLPDSLYV</sequence>
<gene>
    <name evidence="2" type="ORF">DPMN_076169</name>
</gene>
<dbReference type="EMBL" id="JAIWYP010000015">
    <property type="protein sequence ID" value="KAH3701186.1"/>
    <property type="molecule type" value="Genomic_DNA"/>
</dbReference>
<reference evidence="2" key="1">
    <citation type="journal article" date="2019" name="bioRxiv">
        <title>The Genome of the Zebra Mussel, Dreissena polymorpha: A Resource for Invasive Species Research.</title>
        <authorList>
            <person name="McCartney M.A."/>
            <person name="Auch B."/>
            <person name="Kono T."/>
            <person name="Mallez S."/>
            <person name="Zhang Y."/>
            <person name="Obille A."/>
            <person name="Becker A."/>
            <person name="Abrahante J.E."/>
            <person name="Garbe J."/>
            <person name="Badalamenti J.P."/>
            <person name="Herman A."/>
            <person name="Mangelson H."/>
            <person name="Liachko I."/>
            <person name="Sullivan S."/>
            <person name="Sone E.D."/>
            <person name="Koren S."/>
            <person name="Silverstein K.A.T."/>
            <person name="Beckman K.B."/>
            <person name="Gohl D.M."/>
        </authorList>
    </citation>
    <scope>NUCLEOTIDE SEQUENCE</scope>
    <source>
        <strain evidence="2">Duluth1</strain>
        <tissue evidence="2">Whole animal</tissue>
    </source>
</reference>
<protein>
    <submittedName>
        <fullName evidence="2">Uncharacterized protein</fullName>
    </submittedName>
</protein>
<dbReference type="AlphaFoldDB" id="A0A9D3YMK5"/>
<dbReference type="Proteomes" id="UP000828390">
    <property type="component" value="Unassembled WGS sequence"/>
</dbReference>
<keyword evidence="1" id="KW-0472">Membrane</keyword>
<evidence type="ECO:0000256" key="1">
    <source>
        <dbReference type="SAM" id="Phobius"/>
    </source>
</evidence>
<keyword evidence="3" id="KW-1185">Reference proteome</keyword>
<evidence type="ECO:0000313" key="2">
    <source>
        <dbReference type="EMBL" id="KAH3701186.1"/>
    </source>
</evidence>